<organism evidence="2 3">
    <name type="scientific">Podospora aff. communis PSN243</name>
    <dbReference type="NCBI Taxonomy" id="3040156"/>
    <lineage>
        <taxon>Eukaryota</taxon>
        <taxon>Fungi</taxon>
        <taxon>Dikarya</taxon>
        <taxon>Ascomycota</taxon>
        <taxon>Pezizomycotina</taxon>
        <taxon>Sordariomycetes</taxon>
        <taxon>Sordariomycetidae</taxon>
        <taxon>Sordariales</taxon>
        <taxon>Podosporaceae</taxon>
        <taxon>Podospora</taxon>
    </lineage>
</organism>
<dbReference type="EMBL" id="MU865923">
    <property type="protein sequence ID" value="KAK4452734.1"/>
    <property type="molecule type" value="Genomic_DNA"/>
</dbReference>
<reference evidence="2" key="1">
    <citation type="journal article" date="2023" name="Mol. Phylogenet. Evol.">
        <title>Genome-scale phylogeny and comparative genomics of the fungal order Sordariales.</title>
        <authorList>
            <person name="Hensen N."/>
            <person name="Bonometti L."/>
            <person name="Westerberg I."/>
            <person name="Brannstrom I.O."/>
            <person name="Guillou S."/>
            <person name="Cros-Aarteil S."/>
            <person name="Calhoun S."/>
            <person name="Haridas S."/>
            <person name="Kuo A."/>
            <person name="Mondo S."/>
            <person name="Pangilinan J."/>
            <person name="Riley R."/>
            <person name="LaButti K."/>
            <person name="Andreopoulos B."/>
            <person name="Lipzen A."/>
            <person name="Chen C."/>
            <person name="Yan M."/>
            <person name="Daum C."/>
            <person name="Ng V."/>
            <person name="Clum A."/>
            <person name="Steindorff A."/>
            <person name="Ohm R.A."/>
            <person name="Martin F."/>
            <person name="Silar P."/>
            <person name="Natvig D.O."/>
            <person name="Lalanne C."/>
            <person name="Gautier V."/>
            <person name="Ament-Velasquez S.L."/>
            <person name="Kruys A."/>
            <person name="Hutchinson M.I."/>
            <person name="Powell A.J."/>
            <person name="Barry K."/>
            <person name="Miller A.N."/>
            <person name="Grigoriev I.V."/>
            <person name="Debuchy R."/>
            <person name="Gladieux P."/>
            <person name="Hiltunen Thoren M."/>
            <person name="Johannesson H."/>
        </authorList>
    </citation>
    <scope>NUCLEOTIDE SEQUENCE</scope>
    <source>
        <strain evidence="2">PSN243</strain>
    </source>
</reference>
<accession>A0AAV9GUW9</accession>
<dbReference type="Proteomes" id="UP001321760">
    <property type="component" value="Unassembled WGS sequence"/>
</dbReference>
<sequence>MKQRLADAFRIFKGYPDPEQPPSIRAQQSGVVAAVTVLRTVLSLLNSDTVATIFSDTNVQTNPVLAAALLKMELQSVEKAGEALDLPDRSSPPSTFENLMQDTFMSSTVWQHPDMLLCGVKLVYNERRTPIPEPDALANAEKLSVVHWDGLSATTMSNAVQAHIDEHIVRNEEYFRHPLSNPTVIRAVYDGRNAPIHTWRGDLAQLRIQIPTVYMASFRHKHGNLPNKLFIQFLPKRWIRYRCVAVVKLREAPDEEDRIRVFSIRGAELHAPLSMQREGWDFKIEDGGRFYLFYVTVPDNDIDEVPRTQERPIHESKQAAFLDELENTEEADDKMMQTPSGTVQPQPAAPPEPTSQILVKLAAKTAALHAEQSKQQRYTFGNRGSGPQMPHPDRLALLQHQEPDFSRGSSSRSGFRPQTGLPFQNSVLNTPSPPRASDFHRRDILTSCFGPERQVPDFPPQQPRGQFRAPPGQRNPHRNRHDQPDQRTRSPPRLRHSTARGQQYRPEGNCPHRRATGGVSQLPVPSADASTADTSRQADFDPFADLTGNYDGMEDPYPPLRQHGNTFSLDDWF</sequence>
<evidence type="ECO:0000256" key="1">
    <source>
        <dbReference type="SAM" id="MobiDB-lite"/>
    </source>
</evidence>
<feature type="compositionally biased region" description="Polar residues" evidence="1">
    <location>
        <begin position="563"/>
        <end position="573"/>
    </location>
</feature>
<feature type="compositionally biased region" description="Polar residues" evidence="1">
    <location>
        <begin position="528"/>
        <end position="537"/>
    </location>
</feature>
<proteinExistence type="predicted"/>
<gene>
    <name evidence="2" type="ORF">QBC34DRAFT_377231</name>
</gene>
<keyword evidence="3" id="KW-1185">Reference proteome</keyword>
<comment type="caution">
    <text evidence="2">The sequence shown here is derived from an EMBL/GenBank/DDBJ whole genome shotgun (WGS) entry which is preliminary data.</text>
</comment>
<name>A0AAV9GUW9_9PEZI</name>
<feature type="region of interest" description="Disordered" evidence="1">
    <location>
        <begin position="331"/>
        <end position="353"/>
    </location>
</feature>
<evidence type="ECO:0000313" key="2">
    <source>
        <dbReference type="EMBL" id="KAK4452734.1"/>
    </source>
</evidence>
<feature type="compositionally biased region" description="Low complexity" evidence="1">
    <location>
        <begin position="406"/>
        <end position="416"/>
    </location>
</feature>
<protein>
    <submittedName>
        <fullName evidence="2">Uncharacterized protein</fullName>
    </submittedName>
</protein>
<evidence type="ECO:0000313" key="3">
    <source>
        <dbReference type="Proteomes" id="UP001321760"/>
    </source>
</evidence>
<feature type="compositionally biased region" description="Polar residues" evidence="1">
    <location>
        <begin position="421"/>
        <end position="430"/>
    </location>
</feature>
<reference evidence="2" key="2">
    <citation type="submission" date="2023-05" db="EMBL/GenBank/DDBJ databases">
        <authorList>
            <consortium name="Lawrence Berkeley National Laboratory"/>
            <person name="Steindorff A."/>
            <person name="Hensen N."/>
            <person name="Bonometti L."/>
            <person name="Westerberg I."/>
            <person name="Brannstrom I.O."/>
            <person name="Guillou S."/>
            <person name="Cros-Aarteil S."/>
            <person name="Calhoun S."/>
            <person name="Haridas S."/>
            <person name="Kuo A."/>
            <person name="Mondo S."/>
            <person name="Pangilinan J."/>
            <person name="Riley R."/>
            <person name="Labutti K."/>
            <person name="Andreopoulos B."/>
            <person name="Lipzen A."/>
            <person name="Chen C."/>
            <person name="Yanf M."/>
            <person name="Daum C."/>
            <person name="Ng V."/>
            <person name="Clum A."/>
            <person name="Ohm R."/>
            <person name="Martin F."/>
            <person name="Silar P."/>
            <person name="Natvig D."/>
            <person name="Lalanne C."/>
            <person name="Gautier V."/>
            <person name="Ament-Velasquez S.L."/>
            <person name="Kruys A."/>
            <person name="Hutchinson M.I."/>
            <person name="Powell A.J."/>
            <person name="Barry K."/>
            <person name="Miller A.N."/>
            <person name="Grigoriev I.V."/>
            <person name="Debuchy R."/>
            <person name="Gladieux P."/>
            <person name="Thoren M.H."/>
            <person name="Johannesson H."/>
        </authorList>
    </citation>
    <scope>NUCLEOTIDE SEQUENCE</scope>
    <source>
        <strain evidence="2">PSN243</strain>
    </source>
</reference>
<feature type="region of interest" description="Disordered" evidence="1">
    <location>
        <begin position="368"/>
        <end position="573"/>
    </location>
</feature>
<dbReference type="AlphaFoldDB" id="A0AAV9GUW9"/>